<dbReference type="OrthoDB" id="2159612at2759"/>
<accession>A0A1Y2BNH1</accession>
<keyword evidence="2" id="KW-1185">Reference proteome</keyword>
<dbReference type="Gene3D" id="1.25.40.20">
    <property type="entry name" value="Ankyrin repeat-containing domain"/>
    <property type="match status" value="1"/>
</dbReference>
<comment type="caution">
    <text evidence="1">The sequence shown here is derived from an EMBL/GenBank/DDBJ whole genome shotgun (WGS) entry which is preliminary data.</text>
</comment>
<evidence type="ECO:0000313" key="2">
    <source>
        <dbReference type="Proteomes" id="UP000193642"/>
    </source>
</evidence>
<dbReference type="Proteomes" id="UP000193642">
    <property type="component" value="Unassembled WGS sequence"/>
</dbReference>
<protein>
    <submittedName>
        <fullName evidence="1">Uncharacterized protein</fullName>
    </submittedName>
</protein>
<dbReference type="EMBL" id="MCGO01000056">
    <property type="protein sequence ID" value="ORY36300.1"/>
    <property type="molecule type" value="Genomic_DNA"/>
</dbReference>
<dbReference type="AlphaFoldDB" id="A0A1Y2BNH1"/>
<name>A0A1Y2BNH1_9FUNG</name>
<evidence type="ECO:0000313" key="1">
    <source>
        <dbReference type="EMBL" id="ORY36300.1"/>
    </source>
</evidence>
<organism evidence="1 2">
    <name type="scientific">Rhizoclosmatium globosum</name>
    <dbReference type="NCBI Taxonomy" id="329046"/>
    <lineage>
        <taxon>Eukaryota</taxon>
        <taxon>Fungi</taxon>
        <taxon>Fungi incertae sedis</taxon>
        <taxon>Chytridiomycota</taxon>
        <taxon>Chytridiomycota incertae sedis</taxon>
        <taxon>Chytridiomycetes</taxon>
        <taxon>Chytridiales</taxon>
        <taxon>Chytriomycetaceae</taxon>
        <taxon>Rhizoclosmatium</taxon>
    </lineage>
</organism>
<dbReference type="InterPro" id="IPR036770">
    <property type="entry name" value="Ankyrin_rpt-contain_sf"/>
</dbReference>
<gene>
    <name evidence="1" type="ORF">BCR33DRAFT_722103</name>
</gene>
<dbReference type="SUPFAM" id="SSF48403">
    <property type="entry name" value="Ankyrin repeat"/>
    <property type="match status" value="1"/>
</dbReference>
<proteinExistence type="predicted"/>
<sequence length="370" mass="40077">MVQVLEPPSPTNPRLPPELWATILGFAARSLGELDRLSVLCRAIRSASWNSPSTKASLLLRLSSGSHTFAIAEAWQIEGPGAAVATASVLLKWCGGVLSCCNSSAPDHELNKCPLFTACFKRSKRAKKWDPSLAKLLIPYFLSTSASSPSSSSCCSPHFESVFLVAARDENDQILRGFLESGQPIHETLFLKSLRNACRFGRNADLLIQYCMRYGRDIIQAEGGALLRSAIVGNHIQVVHSLIRNQVQVDTRNVQTAVSSNNFEMVNVLISACSGLTVPSSTLHMAVRNSFPVETIKLLIAKLDASQSIGTFTIELAVSRRDAELVAILLGAAVLRDGEFDRLLMESGTGLSETINGRSGRGKDTTIYSK</sequence>
<reference evidence="1 2" key="1">
    <citation type="submission" date="2016-07" db="EMBL/GenBank/DDBJ databases">
        <title>Pervasive Adenine N6-methylation of Active Genes in Fungi.</title>
        <authorList>
            <consortium name="DOE Joint Genome Institute"/>
            <person name="Mondo S.J."/>
            <person name="Dannebaum R.O."/>
            <person name="Kuo R.C."/>
            <person name="Labutti K."/>
            <person name="Haridas S."/>
            <person name="Kuo A."/>
            <person name="Salamov A."/>
            <person name="Ahrendt S.R."/>
            <person name="Lipzen A."/>
            <person name="Sullivan W."/>
            <person name="Andreopoulos W.B."/>
            <person name="Clum A."/>
            <person name="Lindquist E."/>
            <person name="Daum C."/>
            <person name="Ramamoorthy G.K."/>
            <person name="Gryganskyi A."/>
            <person name="Culley D."/>
            <person name="Magnuson J.K."/>
            <person name="James T.Y."/>
            <person name="O'Malley M.A."/>
            <person name="Stajich J.E."/>
            <person name="Spatafora J.W."/>
            <person name="Visel A."/>
            <person name="Grigoriev I.V."/>
        </authorList>
    </citation>
    <scope>NUCLEOTIDE SEQUENCE [LARGE SCALE GENOMIC DNA]</scope>
    <source>
        <strain evidence="1 2">JEL800</strain>
    </source>
</reference>